<gene>
    <name evidence="10" type="ORF">AMURIS_05699</name>
</gene>
<evidence type="ECO:0000256" key="1">
    <source>
        <dbReference type="ARBA" id="ARBA00004651"/>
    </source>
</evidence>
<feature type="domain" description="ABC transporter" evidence="8">
    <location>
        <begin position="344"/>
        <end position="583"/>
    </location>
</feature>
<evidence type="ECO:0000313" key="10">
    <source>
        <dbReference type="EMBL" id="SOY32931.1"/>
    </source>
</evidence>
<feature type="transmembrane region" description="Helical" evidence="7">
    <location>
        <begin position="21"/>
        <end position="44"/>
    </location>
</feature>
<evidence type="ECO:0000256" key="6">
    <source>
        <dbReference type="ARBA" id="ARBA00023136"/>
    </source>
</evidence>
<feature type="domain" description="ABC transmembrane type-1" evidence="9">
    <location>
        <begin position="26"/>
        <end position="190"/>
    </location>
</feature>
<sequence length="590" mass="68735">MRKGKLYILKTLKLLYSSSKGMFLSIIFINMLLGILVPINLTIWRNFIDVSTVMFTHSNVGFKNSLLCLGAFVVCIVINNLLEQILDYVQNIYCSYVDYTISKKLLIKIESLSLSDMDNVEIYNYIQKAMNESFQRSISILQTLVQIVKSIFSVLGIIYTLLSFSKTVITLCILSTIPLFFLNNKILNKWYDIFNSRFEKIRFARYLKSLYIRYDNFKELKIYKAHLTLREKILDILGNNIAYDKKIRKKFMIQNVIINECDTIIIFFIKAIVVWLSYEKKQSIGSLITNMQAIDMLKNSIKNTLSMISKTYENSLYMESFFYVMEYNVEEEKRIKFNKEFKKIEFRNVWFKYPYSNKYAVRNFSYTFYKDNTYAFVGLNGSGKTTLLKLMLALYKPDRGEILVDGINLNDINKETLYDCVGAVFQDFIKYPFTVRENILISKTSTITEEQLINAAIYSEAYDFIKRLPNGFSTMLQKEWEKGTELSMGQWQKIAISRACIKDVSIMVLDEPTASIDAVAESKIFANLKKMKKNKLGILVVHRFSSIKLVDQILVMSDGELREYGTHEELIKAQGIYHELFSLQAEAYQP</sequence>
<feature type="transmembrane region" description="Helical" evidence="7">
    <location>
        <begin position="138"/>
        <end position="162"/>
    </location>
</feature>
<keyword evidence="3" id="KW-0547">Nucleotide-binding</keyword>
<dbReference type="OrthoDB" id="1699242at2"/>
<evidence type="ECO:0000259" key="9">
    <source>
        <dbReference type="PROSITE" id="PS50929"/>
    </source>
</evidence>
<evidence type="ECO:0000313" key="11">
    <source>
        <dbReference type="Proteomes" id="UP000236311"/>
    </source>
</evidence>
<dbReference type="AlphaFoldDB" id="A0A2K4ZR15"/>
<accession>A0A2K4ZR15</accession>
<dbReference type="Pfam" id="PF00005">
    <property type="entry name" value="ABC_tran"/>
    <property type="match status" value="1"/>
</dbReference>
<evidence type="ECO:0000256" key="7">
    <source>
        <dbReference type="SAM" id="Phobius"/>
    </source>
</evidence>
<dbReference type="SUPFAM" id="SSF90123">
    <property type="entry name" value="ABC transporter transmembrane region"/>
    <property type="match status" value="1"/>
</dbReference>
<dbReference type="InterPro" id="IPR003439">
    <property type="entry name" value="ABC_transporter-like_ATP-bd"/>
</dbReference>
<dbReference type="InterPro" id="IPR003593">
    <property type="entry name" value="AAA+_ATPase"/>
</dbReference>
<keyword evidence="4 10" id="KW-0067">ATP-binding</keyword>
<dbReference type="SMART" id="SM00382">
    <property type="entry name" value="AAA"/>
    <property type="match status" value="1"/>
</dbReference>
<feature type="transmembrane region" description="Helical" evidence="7">
    <location>
        <begin position="168"/>
        <end position="187"/>
    </location>
</feature>
<evidence type="ECO:0000256" key="4">
    <source>
        <dbReference type="ARBA" id="ARBA00022840"/>
    </source>
</evidence>
<dbReference type="Gene3D" id="3.40.50.300">
    <property type="entry name" value="P-loop containing nucleotide triphosphate hydrolases"/>
    <property type="match status" value="1"/>
</dbReference>
<dbReference type="PANTHER" id="PTHR43394">
    <property type="entry name" value="ATP-DEPENDENT PERMEASE MDL1, MITOCHONDRIAL"/>
    <property type="match status" value="1"/>
</dbReference>
<dbReference type="GO" id="GO:0005524">
    <property type="term" value="F:ATP binding"/>
    <property type="evidence" value="ECO:0007669"/>
    <property type="project" value="UniProtKB-KW"/>
</dbReference>
<keyword evidence="2 7" id="KW-0812">Transmembrane</keyword>
<keyword evidence="11" id="KW-1185">Reference proteome</keyword>
<dbReference type="GO" id="GO:0016887">
    <property type="term" value="F:ATP hydrolysis activity"/>
    <property type="evidence" value="ECO:0007669"/>
    <property type="project" value="InterPro"/>
</dbReference>
<feature type="transmembrane region" description="Helical" evidence="7">
    <location>
        <begin position="256"/>
        <end position="278"/>
    </location>
</feature>
<dbReference type="Proteomes" id="UP000236311">
    <property type="component" value="Unassembled WGS sequence"/>
</dbReference>
<dbReference type="EMBL" id="OFSM01000103">
    <property type="protein sequence ID" value="SOY32931.1"/>
    <property type="molecule type" value="Genomic_DNA"/>
</dbReference>
<organism evidence="10 11">
    <name type="scientific">Acetatifactor muris</name>
    <dbReference type="NCBI Taxonomy" id="879566"/>
    <lineage>
        <taxon>Bacteria</taxon>
        <taxon>Bacillati</taxon>
        <taxon>Bacillota</taxon>
        <taxon>Clostridia</taxon>
        <taxon>Lachnospirales</taxon>
        <taxon>Lachnospiraceae</taxon>
        <taxon>Acetatifactor</taxon>
    </lineage>
</organism>
<keyword evidence="6 7" id="KW-0472">Membrane</keyword>
<name>A0A2K4ZR15_9FIRM</name>
<dbReference type="PROSITE" id="PS50893">
    <property type="entry name" value="ABC_TRANSPORTER_2"/>
    <property type="match status" value="1"/>
</dbReference>
<dbReference type="GO" id="GO:0015421">
    <property type="term" value="F:ABC-type oligopeptide transporter activity"/>
    <property type="evidence" value="ECO:0007669"/>
    <property type="project" value="TreeGrafter"/>
</dbReference>
<dbReference type="InterPro" id="IPR011527">
    <property type="entry name" value="ABC1_TM_dom"/>
</dbReference>
<evidence type="ECO:0000259" key="8">
    <source>
        <dbReference type="PROSITE" id="PS50893"/>
    </source>
</evidence>
<dbReference type="GO" id="GO:0005886">
    <property type="term" value="C:plasma membrane"/>
    <property type="evidence" value="ECO:0007669"/>
    <property type="project" value="UniProtKB-SubCell"/>
</dbReference>
<evidence type="ECO:0000256" key="5">
    <source>
        <dbReference type="ARBA" id="ARBA00022989"/>
    </source>
</evidence>
<proteinExistence type="predicted"/>
<dbReference type="InterPro" id="IPR039421">
    <property type="entry name" value="Type_1_exporter"/>
</dbReference>
<dbReference type="InterPro" id="IPR036640">
    <property type="entry name" value="ABC1_TM_sf"/>
</dbReference>
<feature type="transmembrane region" description="Helical" evidence="7">
    <location>
        <begin position="64"/>
        <end position="82"/>
    </location>
</feature>
<dbReference type="InterPro" id="IPR027417">
    <property type="entry name" value="P-loop_NTPase"/>
</dbReference>
<dbReference type="SUPFAM" id="SSF52540">
    <property type="entry name" value="P-loop containing nucleoside triphosphate hydrolases"/>
    <property type="match status" value="1"/>
</dbReference>
<dbReference type="Gene3D" id="1.20.1560.10">
    <property type="entry name" value="ABC transporter type 1, transmembrane domain"/>
    <property type="match status" value="1"/>
</dbReference>
<evidence type="ECO:0000256" key="2">
    <source>
        <dbReference type="ARBA" id="ARBA00022692"/>
    </source>
</evidence>
<evidence type="ECO:0000256" key="3">
    <source>
        <dbReference type="ARBA" id="ARBA00022741"/>
    </source>
</evidence>
<dbReference type="PANTHER" id="PTHR43394:SF1">
    <property type="entry name" value="ATP-BINDING CASSETTE SUB-FAMILY B MEMBER 10, MITOCHONDRIAL"/>
    <property type="match status" value="1"/>
</dbReference>
<comment type="subcellular location">
    <subcellularLocation>
        <location evidence="1">Cell membrane</location>
        <topology evidence="1">Multi-pass membrane protein</topology>
    </subcellularLocation>
</comment>
<reference evidence="10 11" key="1">
    <citation type="submission" date="2018-01" db="EMBL/GenBank/DDBJ databases">
        <authorList>
            <person name="Gaut B.S."/>
            <person name="Morton B.R."/>
            <person name="Clegg M.T."/>
            <person name="Duvall M.R."/>
        </authorList>
    </citation>
    <scope>NUCLEOTIDE SEQUENCE [LARGE SCALE GENOMIC DNA]</scope>
    <source>
        <strain evidence="10">GP69</strain>
    </source>
</reference>
<dbReference type="RefSeq" id="WP_103242792.1">
    <property type="nucleotide sequence ID" value="NZ_JANJZD010000058.1"/>
</dbReference>
<keyword evidence="5 7" id="KW-1133">Transmembrane helix</keyword>
<protein>
    <submittedName>
        <fullName evidence="10">Putative ABC transporter ATP-binding protein</fullName>
    </submittedName>
</protein>
<dbReference type="PROSITE" id="PS50929">
    <property type="entry name" value="ABC_TM1F"/>
    <property type="match status" value="1"/>
</dbReference>